<evidence type="ECO:0000313" key="23">
    <source>
        <dbReference type="Proteomes" id="UP000637720"/>
    </source>
</evidence>
<dbReference type="CDD" id="cd09859">
    <property type="entry name" value="PIN_53EXO"/>
    <property type="match status" value="1"/>
</dbReference>
<dbReference type="GO" id="GO:0006261">
    <property type="term" value="P:DNA-templated DNA replication"/>
    <property type="evidence" value="ECO:0007669"/>
    <property type="project" value="UniProtKB-UniRule"/>
</dbReference>
<dbReference type="InterPro" id="IPR002421">
    <property type="entry name" value="5-3_exonuclease"/>
</dbReference>
<keyword evidence="11" id="KW-0269">Exonuclease</keyword>
<organism evidence="22 23">
    <name type="scientific">Calditerricola satsumensis</name>
    <dbReference type="NCBI Taxonomy" id="373054"/>
    <lineage>
        <taxon>Bacteria</taxon>
        <taxon>Bacillati</taxon>
        <taxon>Bacillota</taxon>
        <taxon>Bacilli</taxon>
        <taxon>Bacillales</taxon>
        <taxon>Bacillaceae</taxon>
        <taxon>Calditerricola</taxon>
    </lineage>
</organism>
<evidence type="ECO:0000256" key="4">
    <source>
        <dbReference type="ARBA" id="ARBA00020311"/>
    </source>
</evidence>
<evidence type="ECO:0000256" key="13">
    <source>
        <dbReference type="ARBA" id="ARBA00023125"/>
    </source>
</evidence>
<keyword evidence="14 17" id="KW-0234">DNA repair</keyword>
<evidence type="ECO:0000256" key="16">
    <source>
        <dbReference type="NCBIfam" id="TIGR00593"/>
    </source>
</evidence>
<dbReference type="GO" id="GO:0006302">
    <property type="term" value="P:double-strand break repair"/>
    <property type="evidence" value="ECO:0007669"/>
    <property type="project" value="TreeGrafter"/>
</dbReference>
<dbReference type="SUPFAM" id="SSF47807">
    <property type="entry name" value="5' to 3' exonuclease, C-terminal subdomain"/>
    <property type="match status" value="1"/>
</dbReference>
<dbReference type="CDD" id="cd06140">
    <property type="entry name" value="DNA_polA_I_Bacillus_like_exo"/>
    <property type="match status" value="1"/>
</dbReference>
<keyword evidence="12 17" id="KW-0239">DNA-directed DNA polymerase</keyword>
<dbReference type="SMART" id="SM00474">
    <property type="entry name" value="35EXOc"/>
    <property type="match status" value="1"/>
</dbReference>
<dbReference type="SUPFAM" id="SSF56672">
    <property type="entry name" value="DNA/RNA polymerases"/>
    <property type="match status" value="1"/>
</dbReference>
<dbReference type="Pfam" id="PF01367">
    <property type="entry name" value="5_3_exonuc"/>
    <property type="match status" value="1"/>
</dbReference>
<dbReference type="Gene3D" id="3.40.50.1010">
    <property type="entry name" value="5'-nuclease"/>
    <property type="match status" value="1"/>
</dbReference>
<keyword evidence="6 17" id="KW-0548">Nucleotidyltransferase</keyword>
<evidence type="ECO:0000256" key="1">
    <source>
        <dbReference type="ARBA" id="ARBA00007705"/>
    </source>
</evidence>
<dbReference type="InterPro" id="IPR012337">
    <property type="entry name" value="RNaseH-like_sf"/>
</dbReference>
<dbReference type="Gene3D" id="1.20.1060.10">
    <property type="entry name" value="Taq DNA Polymerase, Chain T, domain 4"/>
    <property type="match status" value="1"/>
</dbReference>
<keyword evidence="7 17" id="KW-0235">DNA replication</keyword>
<protein>
    <recommendedName>
        <fullName evidence="4 16">DNA polymerase I</fullName>
        <ecNumber evidence="3 16">2.7.7.7</ecNumber>
    </recommendedName>
</protein>
<comment type="similarity">
    <text evidence="1 17">Belongs to the DNA polymerase type-A family.</text>
</comment>
<comment type="subunit">
    <text evidence="2 17">Single-chain monomer with multiple functions.</text>
</comment>
<dbReference type="GO" id="GO:0008409">
    <property type="term" value="F:5'-3' exonuclease activity"/>
    <property type="evidence" value="ECO:0007669"/>
    <property type="project" value="InterPro"/>
</dbReference>
<feature type="domain" description="DNA-directed DNA polymerase family A palm" evidence="21">
    <location>
        <begin position="647"/>
        <end position="854"/>
    </location>
</feature>
<dbReference type="InterPro" id="IPR036397">
    <property type="entry name" value="RNaseH_sf"/>
</dbReference>
<dbReference type="EC" id="2.7.7.7" evidence="3 16"/>
<reference evidence="22" key="2">
    <citation type="submission" date="2020-09" db="EMBL/GenBank/DDBJ databases">
        <authorList>
            <person name="Sun Q."/>
            <person name="Ohkuma M."/>
        </authorList>
    </citation>
    <scope>NUCLEOTIDE SEQUENCE</scope>
    <source>
        <strain evidence="22">JCM 14719</strain>
    </source>
</reference>
<evidence type="ECO:0000313" key="22">
    <source>
        <dbReference type="EMBL" id="GGJ93118.1"/>
    </source>
</evidence>
<comment type="caution">
    <text evidence="22">The sequence shown here is derived from an EMBL/GenBank/DDBJ whole genome shotgun (WGS) entry which is preliminary data.</text>
</comment>
<dbReference type="InterPro" id="IPR020045">
    <property type="entry name" value="DNA_polI_H3TH"/>
</dbReference>
<dbReference type="FunFam" id="3.40.50.1010:FF:000001">
    <property type="entry name" value="DNA polymerase I"/>
    <property type="match status" value="1"/>
</dbReference>
<evidence type="ECO:0000256" key="3">
    <source>
        <dbReference type="ARBA" id="ARBA00012417"/>
    </source>
</evidence>
<keyword evidence="23" id="KW-1185">Reference proteome</keyword>
<dbReference type="Gene3D" id="3.30.70.370">
    <property type="match status" value="1"/>
</dbReference>
<dbReference type="SMART" id="SM00279">
    <property type="entry name" value="HhH2"/>
    <property type="match status" value="1"/>
</dbReference>
<evidence type="ECO:0000256" key="15">
    <source>
        <dbReference type="ARBA" id="ARBA00049244"/>
    </source>
</evidence>
<keyword evidence="9 17" id="KW-0227">DNA damage</keyword>
<dbReference type="PRINTS" id="PR00868">
    <property type="entry name" value="DNAPOLI"/>
</dbReference>
<dbReference type="GO" id="GO:0003677">
    <property type="term" value="F:DNA binding"/>
    <property type="evidence" value="ECO:0007669"/>
    <property type="project" value="UniProtKB-UniRule"/>
</dbReference>
<evidence type="ECO:0000256" key="5">
    <source>
        <dbReference type="ARBA" id="ARBA00022679"/>
    </source>
</evidence>
<dbReference type="SMART" id="SM00475">
    <property type="entry name" value="53EXOc"/>
    <property type="match status" value="1"/>
</dbReference>
<dbReference type="Pfam" id="PF00476">
    <property type="entry name" value="DNA_pol_A"/>
    <property type="match status" value="1"/>
</dbReference>
<dbReference type="FunFam" id="1.20.1060.10:FF:000001">
    <property type="entry name" value="DNA polymerase I"/>
    <property type="match status" value="1"/>
</dbReference>
<dbReference type="CDD" id="cd09898">
    <property type="entry name" value="H3TH_53EXO"/>
    <property type="match status" value="1"/>
</dbReference>
<sequence>MEKLVLIDGNSIANRAFYALPPLTLASGQHTHAVYGFTTMLLKVLEEERPTHLLVAFDAGKVTFRHARFEAYKGKRHKTPNELSEQFPLIKDVLDAFGIRYHEQEGFEADDIIGTVSAWAEARGLATRIVTGDKDLLQLVSPYVTVALTRKGISETERYDEAAIRQKYGLTPAQLVDLKGLMGDASDNIPGVPGVGEKTALKLLAQFGSVEEVVRRVDEISGPKLREAIAAHREQALVSKELAVIRRDVPLPFELEDLRYDGFALEPVREVFRRLEFKSLLDRLPHVPGARAPGETSTGAEEGDAAPTPLDVAVAGTAEDAALERLLAAPAAVVVELDGDNYHEAALLGIGVYSDAGALFVPAARVEEWEALRAFLADPTREKWVYDGKRGEVALRWRGLSLEGIAFDVLIASYLLNPTESRHALSDLAPRAGLSLAPDEEVYGKGAKRRALAAGELAAHVCRKAQAIYRLKPLLEREVEEAEMNGLFYDLELPLSRILAAMEHAGFRVDTARLKEMGEEFERRLEELTAEIYRLAGTPFNINSPKQLGEILFDKLGLPPLKKTKTGYSTSADVLEKLQDAHEIVPKILYYRTLGKLKSTYVDGLLKEVNPRTGKIHTIFNQALTATGRLSSAEPNLQNIPIRLEEGRRIRQAFVPSEPGWKLLAADYSQIELRVLAHLSQDEALVDAFHRDMDIHTRTAMDVFGVPEDAVTPLMRRQAKAVNFGIIYGISDYGLSQNLGIPRKEAAAFIERYFDVFRGVKRYMEDVVEEARRKGYVTTLLGRRRFLPDIHSPNYNLRSFAERTARNTPIQGTAADIIKLAMVNLARRLKEEGLRSRLILQVHDELVFEVPEDELAVMRELVPAVMERAVRLSVPLKVDVHVGDTWYDAK</sequence>
<dbReference type="PANTHER" id="PTHR10133">
    <property type="entry name" value="DNA POLYMERASE I"/>
    <property type="match status" value="1"/>
</dbReference>
<dbReference type="InterPro" id="IPR001098">
    <property type="entry name" value="DNA-dir_DNA_pol_A_palm_dom"/>
</dbReference>
<dbReference type="CDD" id="cd08637">
    <property type="entry name" value="DNA_pol_A_pol_I_C"/>
    <property type="match status" value="1"/>
</dbReference>
<dbReference type="Gene3D" id="1.10.150.20">
    <property type="entry name" value="5' to 3' exonuclease, C-terminal subdomain"/>
    <property type="match status" value="2"/>
</dbReference>
<dbReference type="InterPro" id="IPR043502">
    <property type="entry name" value="DNA/RNA_pol_sf"/>
</dbReference>
<reference evidence="22" key="1">
    <citation type="journal article" date="2014" name="Int. J. Syst. Evol. Microbiol.">
        <title>Complete genome sequence of Corynebacterium casei LMG S-19264T (=DSM 44701T), isolated from a smear-ripened cheese.</title>
        <authorList>
            <consortium name="US DOE Joint Genome Institute (JGI-PGF)"/>
            <person name="Walter F."/>
            <person name="Albersmeier A."/>
            <person name="Kalinowski J."/>
            <person name="Ruckert C."/>
        </authorList>
    </citation>
    <scope>NUCLEOTIDE SEQUENCE</scope>
    <source>
        <strain evidence="22">JCM 14719</strain>
    </source>
</reference>
<evidence type="ECO:0000256" key="18">
    <source>
        <dbReference type="SAM" id="MobiDB-lite"/>
    </source>
</evidence>
<name>A0A8J3F9C0_9BACI</name>
<feature type="region of interest" description="Disordered" evidence="18">
    <location>
        <begin position="288"/>
        <end position="307"/>
    </location>
</feature>
<dbReference type="InterPro" id="IPR019760">
    <property type="entry name" value="DNA-dir_DNA_pol_A_CS"/>
</dbReference>
<dbReference type="FunFam" id="1.10.150.20:FF:000003">
    <property type="entry name" value="DNA polymerase I"/>
    <property type="match status" value="1"/>
</dbReference>
<dbReference type="NCBIfam" id="NF004397">
    <property type="entry name" value="PRK05755.1"/>
    <property type="match status" value="1"/>
</dbReference>
<evidence type="ECO:0000256" key="7">
    <source>
        <dbReference type="ARBA" id="ARBA00022705"/>
    </source>
</evidence>
<feature type="domain" description="5'-3' exonuclease" evidence="20">
    <location>
        <begin position="2"/>
        <end position="261"/>
    </location>
</feature>
<keyword evidence="10" id="KW-0378">Hydrolase</keyword>
<keyword evidence="5 17" id="KW-0808">Transferase</keyword>
<evidence type="ECO:0000256" key="9">
    <source>
        <dbReference type="ARBA" id="ARBA00022763"/>
    </source>
</evidence>
<evidence type="ECO:0000259" key="19">
    <source>
        <dbReference type="SMART" id="SM00474"/>
    </source>
</evidence>
<dbReference type="InterPro" id="IPR018320">
    <property type="entry name" value="DNA_polymerase_1"/>
</dbReference>
<comment type="catalytic activity">
    <reaction evidence="15 17">
        <text>DNA(n) + a 2'-deoxyribonucleoside 5'-triphosphate = DNA(n+1) + diphosphate</text>
        <dbReference type="Rhea" id="RHEA:22508"/>
        <dbReference type="Rhea" id="RHEA-COMP:17339"/>
        <dbReference type="Rhea" id="RHEA-COMP:17340"/>
        <dbReference type="ChEBI" id="CHEBI:33019"/>
        <dbReference type="ChEBI" id="CHEBI:61560"/>
        <dbReference type="ChEBI" id="CHEBI:173112"/>
        <dbReference type="EC" id="2.7.7.7"/>
    </reaction>
</comment>
<evidence type="ECO:0000256" key="6">
    <source>
        <dbReference type="ARBA" id="ARBA00022695"/>
    </source>
</evidence>
<proteinExistence type="inferred from homology"/>
<dbReference type="SUPFAM" id="SSF88723">
    <property type="entry name" value="PIN domain-like"/>
    <property type="match status" value="1"/>
</dbReference>
<dbReference type="Pfam" id="PF02739">
    <property type="entry name" value="5_3_exonuc_N"/>
    <property type="match status" value="1"/>
</dbReference>
<dbReference type="SMART" id="SM00482">
    <property type="entry name" value="POLAc"/>
    <property type="match status" value="1"/>
</dbReference>
<dbReference type="InterPro" id="IPR008918">
    <property type="entry name" value="HhH2"/>
</dbReference>
<evidence type="ECO:0000256" key="2">
    <source>
        <dbReference type="ARBA" id="ARBA00011541"/>
    </source>
</evidence>
<dbReference type="RefSeq" id="WP_188816633.1">
    <property type="nucleotide sequence ID" value="NZ_BMOF01000003.1"/>
</dbReference>
<dbReference type="Gene3D" id="3.30.420.10">
    <property type="entry name" value="Ribonuclease H-like superfamily/Ribonuclease H"/>
    <property type="match status" value="1"/>
</dbReference>
<dbReference type="PANTHER" id="PTHR10133:SF27">
    <property type="entry name" value="DNA POLYMERASE NU"/>
    <property type="match status" value="1"/>
</dbReference>
<keyword evidence="13 17" id="KW-0238">DNA-binding</keyword>
<evidence type="ECO:0000256" key="12">
    <source>
        <dbReference type="ARBA" id="ARBA00022932"/>
    </source>
</evidence>
<dbReference type="PROSITE" id="PS00447">
    <property type="entry name" value="DNA_POLYMERASE_A"/>
    <property type="match status" value="1"/>
</dbReference>
<dbReference type="InterPro" id="IPR002562">
    <property type="entry name" value="3'-5'_exonuclease_dom"/>
</dbReference>
<dbReference type="GO" id="GO:0008408">
    <property type="term" value="F:3'-5' exonuclease activity"/>
    <property type="evidence" value="ECO:0007669"/>
    <property type="project" value="InterPro"/>
</dbReference>
<evidence type="ECO:0000259" key="21">
    <source>
        <dbReference type="SMART" id="SM00482"/>
    </source>
</evidence>
<gene>
    <name evidence="17 22" type="primary">polA</name>
    <name evidence="22" type="ORF">GCM10007043_03520</name>
</gene>
<evidence type="ECO:0000256" key="14">
    <source>
        <dbReference type="ARBA" id="ARBA00023204"/>
    </source>
</evidence>
<evidence type="ECO:0000256" key="17">
    <source>
        <dbReference type="RuleBase" id="RU004460"/>
    </source>
</evidence>
<keyword evidence="8" id="KW-0540">Nuclease</keyword>
<dbReference type="Pfam" id="PF22619">
    <property type="entry name" value="DNA_polI_exo1"/>
    <property type="match status" value="1"/>
</dbReference>
<evidence type="ECO:0000256" key="11">
    <source>
        <dbReference type="ARBA" id="ARBA00022839"/>
    </source>
</evidence>
<dbReference type="FunFam" id="1.10.150.20:FF:000002">
    <property type="entry name" value="DNA polymerase I"/>
    <property type="match status" value="1"/>
</dbReference>
<dbReference type="InterPro" id="IPR020046">
    <property type="entry name" value="5-3_exonucl_a-hlix_arch_N"/>
</dbReference>
<dbReference type="InterPro" id="IPR029060">
    <property type="entry name" value="PIN-like_dom_sf"/>
</dbReference>
<evidence type="ECO:0000259" key="20">
    <source>
        <dbReference type="SMART" id="SM00475"/>
    </source>
</evidence>
<evidence type="ECO:0000256" key="8">
    <source>
        <dbReference type="ARBA" id="ARBA00022722"/>
    </source>
</evidence>
<dbReference type="NCBIfam" id="TIGR00593">
    <property type="entry name" value="pola"/>
    <property type="match status" value="1"/>
</dbReference>
<dbReference type="GO" id="GO:0003887">
    <property type="term" value="F:DNA-directed DNA polymerase activity"/>
    <property type="evidence" value="ECO:0007669"/>
    <property type="project" value="UniProtKB-UniRule"/>
</dbReference>
<feature type="domain" description="3'-5' exonuclease" evidence="19">
    <location>
        <begin position="314"/>
        <end position="480"/>
    </location>
</feature>
<dbReference type="Proteomes" id="UP000637720">
    <property type="component" value="Unassembled WGS sequence"/>
</dbReference>
<dbReference type="AlphaFoldDB" id="A0A8J3F9C0"/>
<dbReference type="EMBL" id="BMOF01000003">
    <property type="protein sequence ID" value="GGJ93118.1"/>
    <property type="molecule type" value="Genomic_DNA"/>
</dbReference>
<dbReference type="InterPro" id="IPR054690">
    <property type="entry name" value="DNA_polI_exonuclease"/>
</dbReference>
<accession>A0A8J3F9C0</accession>
<dbReference type="SUPFAM" id="SSF53098">
    <property type="entry name" value="Ribonuclease H-like"/>
    <property type="match status" value="1"/>
</dbReference>
<dbReference type="InterPro" id="IPR002298">
    <property type="entry name" value="DNA_polymerase_A"/>
</dbReference>
<dbReference type="InterPro" id="IPR036279">
    <property type="entry name" value="5-3_exonuclease_C_sf"/>
</dbReference>
<evidence type="ECO:0000256" key="10">
    <source>
        <dbReference type="ARBA" id="ARBA00022801"/>
    </source>
</evidence>